<comment type="caution">
    <text evidence="5">The sequence shown here is derived from an EMBL/GenBank/DDBJ whole genome shotgun (WGS) entry which is preliminary data.</text>
</comment>
<gene>
    <name evidence="5" type="ORF">R69776_03028</name>
</gene>
<evidence type="ECO:0000256" key="4">
    <source>
        <dbReference type="SAM" id="SignalP"/>
    </source>
</evidence>
<accession>A0ABM8RHD3</accession>
<protein>
    <recommendedName>
        <fullName evidence="7">Amino acid ABC transporter substrate-binding protein</fullName>
    </recommendedName>
</protein>
<feature type="chain" id="PRO_5047478478" description="Amino acid ABC transporter substrate-binding protein" evidence="4">
    <location>
        <begin position="25"/>
        <end position="113"/>
    </location>
</feature>
<dbReference type="Proteomes" id="UP000673821">
    <property type="component" value="Unassembled WGS sequence"/>
</dbReference>
<dbReference type="PANTHER" id="PTHR30085:SF2">
    <property type="entry name" value="GLUTAMATE_ASPARTATE IMPORT SOLUTE-BINDING PROTEIN"/>
    <property type="match status" value="1"/>
</dbReference>
<dbReference type="EMBL" id="CAJNBH010000008">
    <property type="protein sequence ID" value="CAE6753335.1"/>
    <property type="molecule type" value="Genomic_DNA"/>
</dbReference>
<reference evidence="5 6" key="1">
    <citation type="submission" date="2021-02" db="EMBL/GenBank/DDBJ databases">
        <authorList>
            <person name="Vanwijnsberghe S."/>
        </authorList>
    </citation>
    <scope>NUCLEOTIDE SEQUENCE [LARGE SCALE GENOMIC DNA]</scope>
    <source>
        <strain evidence="5 6">R-69776</strain>
    </source>
</reference>
<proteinExistence type="inferred from homology"/>
<evidence type="ECO:0000313" key="5">
    <source>
        <dbReference type="EMBL" id="CAE6753335.1"/>
    </source>
</evidence>
<comment type="similarity">
    <text evidence="1">Belongs to the bacterial solute-binding protein 3 family.</text>
</comment>
<name>A0ABM8RHD3_9BURK</name>
<sequence length="113" mass="12209">MLKKWIATAVLTCLGCATAATAFAGGTVDQIKSSKQLTIGYREASVPFSRLDENQKPVDISMDLSTQVVEKLKQSLNVRQLSVKYLSVTSANHIPLIQNGAVASITYIHSEKA</sequence>
<evidence type="ECO:0008006" key="7">
    <source>
        <dbReference type="Google" id="ProtNLM"/>
    </source>
</evidence>
<dbReference type="Gene3D" id="3.40.190.10">
    <property type="entry name" value="Periplasmic binding protein-like II"/>
    <property type="match status" value="1"/>
</dbReference>
<dbReference type="SUPFAM" id="SSF53850">
    <property type="entry name" value="Periplasmic binding protein-like II"/>
    <property type="match status" value="1"/>
</dbReference>
<dbReference type="InterPro" id="IPR051455">
    <property type="entry name" value="Bact_solute-bind_prot3"/>
</dbReference>
<dbReference type="PANTHER" id="PTHR30085">
    <property type="entry name" value="AMINO ACID ABC TRANSPORTER PERMEASE"/>
    <property type="match status" value="1"/>
</dbReference>
<dbReference type="RefSeq" id="WP_200659370.1">
    <property type="nucleotide sequence ID" value="NZ_CAJNBH010000008.1"/>
</dbReference>
<evidence type="ECO:0000313" key="6">
    <source>
        <dbReference type="Proteomes" id="UP000673821"/>
    </source>
</evidence>
<keyword evidence="2" id="KW-0813">Transport</keyword>
<evidence type="ECO:0000256" key="2">
    <source>
        <dbReference type="ARBA" id="ARBA00022448"/>
    </source>
</evidence>
<feature type="signal peptide" evidence="4">
    <location>
        <begin position="1"/>
        <end position="24"/>
    </location>
</feature>
<evidence type="ECO:0000256" key="1">
    <source>
        <dbReference type="ARBA" id="ARBA00010333"/>
    </source>
</evidence>
<organism evidence="5 6">
    <name type="scientific">Paraburkholderia nemoris</name>
    <dbReference type="NCBI Taxonomy" id="2793076"/>
    <lineage>
        <taxon>Bacteria</taxon>
        <taxon>Pseudomonadati</taxon>
        <taxon>Pseudomonadota</taxon>
        <taxon>Betaproteobacteria</taxon>
        <taxon>Burkholderiales</taxon>
        <taxon>Burkholderiaceae</taxon>
        <taxon>Paraburkholderia</taxon>
    </lineage>
</organism>
<keyword evidence="6" id="KW-1185">Reference proteome</keyword>
<evidence type="ECO:0000256" key="3">
    <source>
        <dbReference type="ARBA" id="ARBA00022729"/>
    </source>
</evidence>
<keyword evidence="3 4" id="KW-0732">Signal</keyword>